<evidence type="ECO:0000256" key="2">
    <source>
        <dbReference type="SAM" id="Phobius"/>
    </source>
</evidence>
<keyword evidence="2" id="KW-1133">Transmembrane helix</keyword>
<protein>
    <submittedName>
        <fullName evidence="3">Uncharacterized protein</fullName>
    </submittedName>
</protein>
<feature type="region of interest" description="Disordered" evidence="1">
    <location>
        <begin position="205"/>
        <end position="224"/>
    </location>
</feature>
<feature type="compositionally biased region" description="Polar residues" evidence="1">
    <location>
        <begin position="293"/>
        <end position="315"/>
    </location>
</feature>
<keyword evidence="4" id="KW-1185">Reference proteome</keyword>
<proteinExistence type="predicted"/>
<keyword evidence="2" id="KW-0812">Transmembrane</keyword>
<dbReference type="InterPro" id="IPR008928">
    <property type="entry name" value="6-hairpin_glycosidase_sf"/>
</dbReference>
<dbReference type="SUPFAM" id="SSF48208">
    <property type="entry name" value="Six-hairpin glycosidases"/>
    <property type="match status" value="1"/>
</dbReference>
<name>A0ABR3EKW6_9AGAR</name>
<evidence type="ECO:0000256" key="1">
    <source>
        <dbReference type="SAM" id="MobiDB-lite"/>
    </source>
</evidence>
<feature type="compositionally biased region" description="Polar residues" evidence="1">
    <location>
        <begin position="205"/>
        <end position="218"/>
    </location>
</feature>
<organism evidence="3 4">
    <name type="scientific">Marasmius crinis-equi</name>
    <dbReference type="NCBI Taxonomy" id="585013"/>
    <lineage>
        <taxon>Eukaryota</taxon>
        <taxon>Fungi</taxon>
        <taxon>Dikarya</taxon>
        <taxon>Basidiomycota</taxon>
        <taxon>Agaricomycotina</taxon>
        <taxon>Agaricomycetes</taxon>
        <taxon>Agaricomycetidae</taxon>
        <taxon>Agaricales</taxon>
        <taxon>Marasmiineae</taxon>
        <taxon>Marasmiaceae</taxon>
        <taxon>Marasmius</taxon>
    </lineage>
</organism>
<dbReference type="Gene3D" id="1.50.10.20">
    <property type="match status" value="1"/>
</dbReference>
<sequence length="409" mass="44571">MRPFSLFPSISSLLAEATSNRTYLDQANQSFTFMRDVLFDTKTNIPLDFIGLNGSDSSPCGTQPVGASSGAGVWIEGLSIFNTLDGATKPDEQLISKSYIGAMTTQSWHSAVEILRISDGAGKFRADLNLPRGLGTLYQRTQNTKFKEDLEKYLAVQYNAIVDLSTKNGTDIYSFDWNGPEPTSFDVDGQTTALSGLLPAITLPDTTSMASPTSTPQPQLDPPRKTPVGGIIGGALGGLLLMLLLCLLYFYWRHQKQKQKHRSLPPDLFETAPTCELQIEPFIPQHLPPGIVQGSSYKEPSRSGISSDYTRNSLQRELPSLPSASTPTQPTQFRTSGKGTVSSAEEIPSLSSTTRSPPNERQDEGQVQLLRDMGEALNAINRRLERVEGVDMGHRGSDEPPQYPGSVQG</sequence>
<dbReference type="Proteomes" id="UP001465976">
    <property type="component" value="Unassembled WGS sequence"/>
</dbReference>
<reference evidence="3 4" key="1">
    <citation type="submission" date="2024-02" db="EMBL/GenBank/DDBJ databases">
        <title>A draft genome for the cacao thread blight pathogen Marasmius crinis-equi.</title>
        <authorList>
            <person name="Cohen S.P."/>
            <person name="Baruah I.K."/>
            <person name="Amoako-Attah I."/>
            <person name="Bukari Y."/>
            <person name="Meinhardt L.W."/>
            <person name="Bailey B.A."/>
        </authorList>
    </citation>
    <scope>NUCLEOTIDE SEQUENCE [LARGE SCALE GENOMIC DNA]</scope>
    <source>
        <strain evidence="3 4">GH-76</strain>
    </source>
</reference>
<feature type="region of interest" description="Disordered" evidence="1">
    <location>
        <begin position="388"/>
        <end position="409"/>
    </location>
</feature>
<evidence type="ECO:0000313" key="4">
    <source>
        <dbReference type="Proteomes" id="UP001465976"/>
    </source>
</evidence>
<feature type="transmembrane region" description="Helical" evidence="2">
    <location>
        <begin position="228"/>
        <end position="252"/>
    </location>
</feature>
<comment type="caution">
    <text evidence="3">The sequence shown here is derived from an EMBL/GenBank/DDBJ whole genome shotgun (WGS) entry which is preliminary data.</text>
</comment>
<keyword evidence="2" id="KW-0472">Membrane</keyword>
<gene>
    <name evidence="3" type="ORF">V5O48_018542</name>
</gene>
<feature type="compositionally biased region" description="Polar residues" evidence="1">
    <location>
        <begin position="322"/>
        <end position="357"/>
    </location>
</feature>
<accession>A0ABR3EKW6</accession>
<feature type="compositionally biased region" description="Basic and acidic residues" evidence="1">
    <location>
        <begin position="388"/>
        <end position="398"/>
    </location>
</feature>
<feature type="region of interest" description="Disordered" evidence="1">
    <location>
        <begin position="286"/>
        <end position="372"/>
    </location>
</feature>
<dbReference type="EMBL" id="JBAHYK010003418">
    <property type="protein sequence ID" value="KAL0563524.1"/>
    <property type="molecule type" value="Genomic_DNA"/>
</dbReference>
<evidence type="ECO:0000313" key="3">
    <source>
        <dbReference type="EMBL" id="KAL0563524.1"/>
    </source>
</evidence>